<gene>
    <name evidence="1" type="ORF">Aconfl_06650</name>
</gene>
<reference evidence="1 2" key="1">
    <citation type="submission" date="2023-08" db="EMBL/GenBank/DDBJ databases">
        <title>Draft genome sequence of Algoriphagus confluentis.</title>
        <authorList>
            <person name="Takatani N."/>
            <person name="Hosokawa M."/>
            <person name="Sawabe T."/>
        </authorList>
    </citation>
    <scope>NUCLEOTIDE SEQUENCE [LARGE SCALE GENOMIC DNA]</scope>
    <source>
        <strain evidence="1 2">NBRC 111222</strain>
    </source>
</reference>
<accession>A0ABQ6PJ88</accession>
<sequence>MQKKTKLAIKHYHAKELEKIGKSASSFPLYVMVRYKNVKTKFASRLGIRYVNQNGGDPSILSYLSPDVSAIIEAEVKHIELLRDYFEDVLNVEFTPSMVVNEHYENASLEKVLDYFDQIFEDKAMRGILAEINQDLIDLLDAAGPTKFLSGIQHLDLGLFRRIMDLDEVKQVFDFFKIYKSLNWPEVNRLQFRMVSLNDNQKLSGLKTWLDEKFDTEMKHFQRLNPISVDFDKKVS</sequence>
<dbReference type="RefSeq" id="WP_338222820.1">
    <property type="nucleotide sequence ID" value="NZ_BTPD01000002.1"/>
</dbReference>
<name>A0ABQ6PJ88_9BACT</name>
<keyword evidence="2" id="KW-1185">Reference proteome</keyword>
<protein>
    <submittedName>
        <fullName evidence="1">Uncharacterized protein</fullName>
    </submittedName>
</protein>
<evidence type="ECO:0000313" key="1">
    <source>
        <dbReference type="EMBL" id="GMQ28022.1"/>
    </source>
</evidence>
<organism evidence="1 2">
    <name type="scientific">Algoriphagus confluentis</name>
    <dbReference type="NCBI Taxonomy" id="1697556"/>
    <lineage>
        <taxon>Bacteria</taxon>
        <taxon>Pseudomonadati</taxon>
        <taxon>Bacteroidota</taxon>
        <taxon>Cytophagia</taxon>
        <taxon>Cytophagales</taxon>
        <taxon>Cyclobacteriaceae</taxon>
        <taxon>Algoriphagus</taxon>
    </lineage>
</organism>
<comment type="caution">
    <text evidence="1">The sequence shown here is derived from an EMBL/GenBank/DDBJ whole genome shotgun (WGS) entry which is preliminary data.</text>
</comment>
<dbReference type="Proteomes" id="UP001338309">
    <property type="component" value="Unassembled WGS sequence"/>
</dbReference>
<evidence type="ECO:0000313" key="2">
    <source>
        <dbReference type="Proteomes" id="UP001338309"/>
    </source>
</evidence>
<proteinExistence type="predicted"/>
<dbReference type="EMBL" id="BTPD01000002">
    <property type="protein sequence ID" value="GMQ28022.1"/>
    <property type="molecule type" value="Genomic_DNA"/>
</dbReference>